<keyword evidence="2" id="KW-1185">Reference proteome</keyword>
<dbReference type="Proteomes" id="UP000217790">
    <property type="component" value="Unassembled WGS sequence"/>
</dbReference>
<reference evidence="2" key="1">
    <citation type="journal article" date="2017" name="Nat. Ecol. Evol.">
        <title>Genome expansion and lineage-specific genetic innovations in the forest pathogenic fungi Armillaria.</title>
        <authorList>
            <person name="Sipos G."/>
            <person name="Prasanna A.N."/>
            <person name="Walter M.C."/>
            <person name="O'Connor E."/>
            <person name="Balint B."/>
            <person name="Krizsan K."/>
            <person name="Kiss B."/>
            <person name="Hess J."/>
            <person name="Varga T."/>
            <person name="Slot J."/>
            <person name="Riley R."/>
            <person name="Boka B."/>
            <person name="Rigling D."/>
            <person name="Barry K."/>
            <person name="Lee J."/>
            <person name="Mihaltcheva S."/>
            <person name="LaButti K."/>
            <person name="Lipzen A."/>
            <person name="Waldron R."/>
            <person name="Moloney N.M."/>
            <person name="Sperisen C."/>
            <person name="Kredics L."/>
            <person name="Vagvoelgyi C."/>
            <person name="Patrignani A."/>
            <person name="Fitzpatrick D."/>
            <person name="Nagy I."/>
            <person name="Doyle S."/>
            <person name="Anderson J.B."/>
            <person name="Grigoriev I.V."/>
            <person name="Gueldener U."/>
            <person name="Muensterkoetter M."/>
            <person name="Nagy L.G."/>
        </authorList>
    </citation>
    <scope>NUCLEOTIDE SEQUENCE [LARGE SCALE GENOMIC DNA]</scope>
    <source>
        <strain evidence="2">Ar21-2</strain>
    </source>
</reference>
<proteinExistence type="predicted"/>
<dbReference type="AlphaFoldDB" id="A0A2H3D769"/>
<dbReference type="EMBL" id="KZ293707">
    <property type="protein sequence ID" value="PBK83336.1"/>
    <property type="molecule type" value="Genomic_DNA"/>
</dbReference>
<accession>A0A2H3D769</accession>
<protein>
    <submittedName>
        <fullName evidence="1">Uncharacterized protein</fullName>
    </submittedName>
</protein>
<dbReference type="OrthoDB" id="3252135at2759"/>
<organism evidence="1 2">
    <name type="scientific">Armillaria gallica</name>
    <name type="common">Bulbous honey fungus</name>
    <name type="synonym">Armillaria bulbosa</name>
    <dbReference type="NCBI Taxonomy" id="47427"/>
    <lineage>
        <taxon>Eukaryota</taxon>
        <taxon>Fungi</taxon>
        <taxon>Dikarya</taxon>
        <taxon>Basidiomycota</taxon>
        <taxon>Agaricomycotina</taxon>
        <taxon>Agaricomycetes</taxon>
        <taxon>Agaricomycetidae</taxon>
        <taxon>Agaricales</taxon>
        <taxon>Marasmiineae</taxon>
        <taxon>Physalacriaceae</taxon>
        <taxon>Armillaria</taxon>
    </lineage>
</organism>
<evidence type="ECO:0000313" key="1">
    <source>
        <dbReference type="EMBL" id="PBK83336.1"/>
    </source>
</evidence>
<dbReference type="InParanoid" id="A0A2H3D769"/>
<gene>
    <name evidence="1" type="ORF">ARMGADRAFT_1089447</name>
</gene>
<evidence type="ECO:0000313" key="2">
    <source>
        <dbReference type="Proteomes" id="UP000217790"/>
    </source>
</evidence>
<sequence>MATSPLIVKVLFFDAQGNFTRSWERDFSTASELNSMSTSNLFVNTHHVTRLEGNLPEPEYIQLMPLGALHFITALVLINPHGESMGLSAVWPFGRHEESRTSPAQPILSSAAFLSSIKMSPEEWKQSLTAINPKPNTAMAPIHCSISHRAIPRLKSHYFSSQLFIPALQIFAISDNIPFHVQLMAPLAS</sequence>
<name>A0A2H3D769_ARMGA</name>